<keyword evidence="2" id="KW-1185">Reference proteome</keyword>
<sequence length="78" mass="8971">MTKVKNKNESITFFRGIYRIMKVFQNRILKDLLVISLSLLTNSMRSILTSKDYSYFPSWASFGISFGNALFSISCTTK</sequence>
<comment type="caution">
    <text evidence="1">The sequence shown here is derived from an EMBL/GenBank/DDBJ whole genome shotgun (WGS) entry which is preliminary data.</text>
</comment>
<protein>
    <submittedName>
        <fullName evidence="1">Uncharacterized protein</fullName>
    </submittedName>
</protein>
<organism evidence="1 2">
    <name type="scientific">Segatella oulorum F0390</name>
    <dbReference type="NCBI Taxonomy" id="702438"/>
    <lineage>
        <taxon>Bacteria</taxon>
        <taxon>Pseudomonadati</taxon>
        <taxon>Bacteroidota</taxon>
        <taxon>Bacteroidia</taxon>
        <taxon>Bacteroidales</taxon>
        <taxon>Prevotellaceae</taxon>
        <taxon>Segatella</taxon>
    </lineage>
</organism>
<accession>G1WEE4</accession>
<dbReference type="HOGENOM" id="CLU_2619106_0_0_10"/>
<gene>
    <name evidence="1" type="ORF">HMPREF9431_02116</name>
</gene>
<dbReference type="AlphaFoldDB" id="G1WEE4"/>
<proteinExistence type="predicted"/>
<name>G1WEE4_9BACT</name>
<reference evidence="1 2" key="1">
    <citation type="submission" date="2011-07" db="EMBL/GenBank/DDBJ databases">
        <title>The Genome Sequence of Prevotella oulorum F0390.</title>
        <authorList>
            <consortium name="The Broad Institute Genome Sequencing Platform"/>
            <consortium name="The Broad Institute Genome Sequencing Center for Infectious Disease"/>
            <person name="Earl A."/>
            <person name="Ward D."/>
            <person name="Feldgarden M."/>
            <person name="Gevers D."/>
            <person name="Izard J."/>
            <person name="Ganesan A."/>
            <person name="Baranova O.V."/>
            <person name="Blanton J.M."/>
            <person name="Tanner A.C."/>
            <person name="Dewhirst F.E."/>
            <person name="Young S.K."/>
            <person name="Zeng Q."/>
            <person name="Gargeya S."/>
            <person name="Fitzgerald M."/>
            <person name="Haas B."/>
            <person name="Abouelleil A."/>
            <person name="Alvarado L."/>
            <person name="Arachchi H.M."/>
            <person name="Berlin A."/>
            <person name="Brown A."/>
            <person name="Chapman S.B."/>
            <person name="Chen Z."/>
            <person name="Dunbar C."/>
            <person name="Freedman E."/>
            <person name="Gearin G."/>
            <person name="Gellesch M."/>
            <person name="Goldberg J."/>
            <person name="Griggs A."/>
            <person name="Gujja S."/>
            <person name="Heiman D."/>
            <person name="Howarth C."/>
            <person name="Larson L."/>
            <person name="Lui A."/>
            <person name="MacDonald P.J.P."/>
            <person name="Mehta T."/>
            <person name="Montmayeur A."/>
            <person name="Murphy C."/>
            <person name="Neiman D."/>
            <person name="Pearson M."/>
            <person name="Priest M."/>
            <person name="Roberts A."/>
            <person name="Saif S."/>
            <person name="Shea T."/>
            <person name="Shenoy N."/>
            <person name="Sisk P."/>
            <person name="Stolte C."/>
            <person name="Sykes S."/>
            <person name="Wortman J."/>
            <person name="Nusbaum C."/>
            <person name="Birren B."/>
        </authorList>
    </citation>
    <scope>NUCLEOTIDE SEQUENCE [LARGE SCALE GENOMIC DNA]</scope>
    <source>
        <strain evidence="1 2">F0390</strain>
    </source>
</reference>
<dbReference type="Proteomes" id="UP000005141">
    <property type="component" value="Unassembled WGS sequence"/>
</dbReference>
<evidence type="ECO:0000313" key="1">
    <source>
        <dbReference type="EMBL" id="EGV29364.1"/>
    </source>
</evidence>
<dbReference type="EMBL" id="ADGI01000062">
    <property type="protein sequence ID" value="EGV29364.1"/>
    <property type="molecule type" value="Genomic_DNA"/>
</dbReference>
<evidence type="ECO:0000313" key="2">
    <source>
        <dbReference type="Proteomes" id="UP000005141"/>
    </source>
</evidence>